<dbReference type="Pfam" id="PF00149">
    <property type="entry name" value="Metallophos"/>
    <property type="match status" value="1"/>
</dbReference>
<evidence type="ECO:0000313" key="5">
    <source>
        <dbReference type="Proteomes" id="UP000199203"/>
    </source>
</evidence>
<keyword evidence="5" id="KW-1185">Reference proteome</keyword>
<dbReference type="GO" id="GO:0000166">
    <property type="term" value="F:nucleotide binding"/>
    <property type="evidence" value="ECO:0007669"/>
    <property type="project" value="UniProtKB-KW"/>
</dbReference>
<organism evidence="4 5">
    <name type="scientific">Epilithonimonas hungarica</name>
    <dbReference type="NCBI Taxonomy" id="454006"/>
    <lineage>
        <taxon>Bacteria</taxon>
        <taxon>Pseudomonadati</taxon>
        <taxon>Bacteroidota</taxon>
        <taxon>Flavobacteriia</taxon>
        <taxon>Flavobacteriales</taxon>
        <taxon>Weeksellaceae</taxon>
        <taxon>Chryseobacterium group</taxon>
        <taxon>Epilithonimonas</taxon>
    </lineage>
</organism>
<proteinExistence type="inferred from homology"/>
<dbReference type="AlphaFoldDB" id="A0A1G7VD31"/>
<dbReference type="Gene3D" id="3.60.21.10">
    <property type="match status" value="1"/>
</dbReference>
<dbReference type="CDD" id="cd00845">
    <property type="entry name" value="MPP_UshA_N_like"/>
    <property type="match status" value="1"/>
</dbReference>
<sequence length="318" mass="35866">MKRKEFLKCIGGGSLALTLTPNLLLAEQFDILKKESAHKLTILHTNDQHSRIEPFADSFKSNPNQGGFARRASLIKKIRSEEKNVLLLDSGDIFQGTPYFNFFGGELEFKLMSMMQYDASTMGNHDFDNGLEGFLKVLPNAKFPFICSNYDFKNTILDGKTESYKIFNKNGIKVGIFAVGIELNGLVGKKNYGETVYHDPIEIAQHYSDFLRSEKKCDLIICLSHIGFDYKDDPKKISDKHLAAKTSGIDLILGGHTHTFLPEPLSFQNKNGKNVIVNQVGWAGILLGRLDFYFDKNKNVKNISWNNQLIDENIISLT</sequence>
<dbReference type="RefSeq" id="WP_089874912.1">
    <property type="nucleotide sequence ID" value="NZ_FNBH01000005.1"/>
</dbReference>
<dbReference type="GO" id="GO:0046872">
    <property type="term" value="F:metal ion binding"/>
    <property type="evidence" value="ECO:0007669"/>
    <property type="project" value="InterPro"/>
</dbReference>
<name>A0A1G7VD31_9FLAO</name>
<dbReference type="GO" id="GO:0016788">
    <property type="term" value="F:hydrolase activity, acting on ester bonds"/>
    <property type="evidence" value="ECO:0007669"/>
    <property type="project" value="InterPro"/>
</dbReference>
<gene>
    <name evidence="4" type="ORF">SAMN05421825_3593</name>
</gene>
<keyword evidence="2" id="KW-0547">Nucleotide-binding</keyword>
<protein>
    <submittedName>
        <fullName evidence="4">5'-nucleotidase</fullName>
    </submittedName>
</protein>
<keyword evidence="2" id="KW-0378">Hydrolase</keyword>
<accession>A0A1G7VD31</accession>
<feature type="domain" description="Calcineurin-like phosphoesterase" evidence="3">
    <location>
        <begin position="41"/>
        <end position="259"/>
    </location>
</feature>
<dbReference type="InterPro" id="IPR006179">
    <property type="entry name" value="5_nucleotidase/apyrase"/>
</dbReference>
<evidence type="ECO:0000256" key="2">
    <source>
        <dbReference type="RuleBase" id="RU362119"/>
    </source>
</evidence>
<evidence type="ECO:0000256" key="1">
    <source>
        <dbReference type="ARBA" id="ARBA00006654"/>
    </source>
</evidence>
<dbReference type="InterPro" id="IPR004843">
    <property type="entry name" value="Calcineurin-like_PHP"/>
</dbReference>
<dbReference type="PROSITE" id="PS00785">
    <property type="entry name" value="5_NUCLEOTIDASE_1"/>
    <property type="match status" value="1"/>
</dbReference>
<dbReference type="EMBL" id="FNBH01000005">
    <property type="protein sequence ID" value="SDG57643.1"/>
    <property type="molecule type" value="Genomic_DNA"/>
</dbReference>
<evidence type="ECO:0000313" key="4">
    <source>
        <dbReference type="EMBL" id="SDG57643.1"/>
    </source>
</evidence>
<comment type="similarity">
    <text evidence="1 2">Belongs to the 5'-nucleotidase family.</text>
</comment>
<dbReference type="InterPro" id="IPR006146">
    <property type="entry name" value="5'-Nucleotdase_CS"/>
</dbReference>
<dbReference type="PANTHER" id="PTHR11575:SF24">
    <property type="entry name" value="5'-NUCLEOTIDASE"/>
    <property type="match status" value="1"/>
</dbReference>
<dbReference type="GO" id="GO:0009166">
    <property type="term" value="P:nucleotide catabolic process"/>
    <property type="evidence" value="ECO:0007669"/>
    <property type="project" value="InterPro"/>
</dbReference>
<reference evidence="5" key="1">
    <citation type="submission" date="2016-10" db="EMBL/GenBank/DDBJ databases">
        <authorList>
            <person name="Varghese N."/>
            <person name="Submissions S."/>
        </authorList>
    </citation>
    <scope>NUCLEOTIDE SEQUENCE [LARGE SCALE GENOMIC DNA]</scope>
    <source>
        <strain evidence="5">DSM 19684</strain>
    </source>
</reference>
<dbReference type="SUPFAM" id="SSF56300">
    <property type="entry name" value="Metallo-dependent phosphatases"/>
    <property type="match status" value="1"/>
</dbReference>
<dbReference type="PRINTS" id="PR01607">
    <property type="entry name" value="APYRASEFAMLY"/>
</dbReference>
<evidence type="ECO:0000259" key="3">
    <source>
        <dbReference type="Pfam" id="PF00149"/>
    </source>
</evidence>
<dbReference type="InterPro" id="IPR029052">
    <property type="entry name" value="Metallo-depent_PP-like"/>
</dbReference>
<dbReference type="Proteomes" id="UP000199203">
    <property type="component" value="Unassembled WGS sequence"/>
</dbReference>
<dbReference type="STRING" id="454006.SAMN05421825_3593"/>
<dbReference type="OrthoDB" id="9775118at2"/>
<dbReference type="PANTHER" id="PTHR11575">
    <property type="entry name" value="5'-NUCLEOTIDASE-RELATED"/>
    <property type="match status" value="1"/>
</dbReference>